<dbReference type="CDD" id="cd01025">
    <property type="entry name" value="TOPRIM_recR"/>
    <property type="match status" value="1"/>
</dbReference>
<dbReference type="Pfam" id="PF21175">
    <property type="entry name" value="RecR_C"/>
    <property type="match status" value="1"/>
</dbReference>
<dbReference type="GO" id="GO:0008270">
    <property type="term" value="F:zinc ion binding"/>
    <property type="evidence" value="ECO:0007669"/>
    <property type="project" value="UniProtKB-KW"/>
</dbReference>
<sequence>MTYARPVARLIEELKRLPGIGPRTAQRLALYLLGVPREHAERLASAIKEAREVVVYCSACGNFTDVDPCSICADVTRDQGIICVVEEPRDVVAIERSGSFRGVYHVLHGALSPLDGIGPEKLRIKELLARLEKGGVSEVVLATSPDTEGEATALYLQRLLEPLGVKLSRLAYGLPVGTAIEFADEQTIARAFEGRREIRRES</sequence>
<dbReference type="AlphaFoldDB" id="A0A7C2EIV0"/>
<keyword evidence="3 7" id="KW-0863">Zinc-finger</keyword>
<evidence type="ECO:0000256" key="1">
    <source>
        <dbReference type="ARBA" id="ARBA00022723"/>
    </source>
</evidence>
<dbReference type="PROSITE" id="PS01300">
    <property type="entry name" value="RECR"/>
    <property type="match status" value="1"/>
</dbReference>
<keyword evidence="4 7" id="KW-0862">Zinc</keyword>
<name>A0A7C2EIV0_9THEO</name>
<evidence type="ECO:0000256" key="2">
    <source>
        <dbReference type="ARBA" id="ARBA00022763"/>
    </source>
</evidence>
<dbReference type="GO" id="GO:0006281">
    <property type="term" value="P:DNA repair"/>
    <property type="evidence" value="ECO:0007669"/>
    <property type="project" value="UniProtKB-UniRule"/>
</dbReference>
<evidence type="ECO:0000259" key="8">
    <source>
        <dbReference type="PROSITE" id="PS50880"/>
    </source>
</evidence>
<dbReference type="InterPro" id="IPR015967">
    <property type="entry name" value="Rcmb_RecR_Znf"/>
</dbReference>
<evidence type="ECO:0000256" key="5">
    <source>
        <dbReference type="ARBA" id="ARBA00023172"/>
    </source>
</evidence>
<evidence type="ECO:0000256" key="7">
    <source>
        <dbReference type="HAMAP-Rule" id="MF_00017"/>
    </source>
</evidence>
<proteinExistence type="inferred from homology"/>
<dbReference type="Gene3D" id="3.40.1360.10">
    <property type="match status" value="1"/>
</dbReference>
<evidence type="ECO:0000313" key="9">
    <source>
        <dbReference type="EMBL" id="HEL65610.1"/>
    </source>
</evidence>
<dbReference type="GO" id="GO:0006310">
    <property type="term" value="P:DNA recombination"/>
    <property type="evidence" value="ECO:0007669"/>
    <property type="project" value="UniProtKB-UniRule"/>
</dbReference>
<organism evidence="9">
    <name type="scientific">Ammonifex degensii</name>
    <dbReference type="NCBI Taxonomy" id="42838"/>
    <lineage>
        <taxon>Bacteria</taxon>
        <taxon>Bacillati</taxon>
        <taxon>Bacillota</taxon>
        <taxon>Clostridia</taxon>
        <taxon>Thermoanaerobacterales</taxon>
        <taxon>Thermoanaerobacteraceae</taxon>
        <taxon>Ammonifex</taxon>
    </lineage>
</organism>
<dbReference type="EMBL" id="DSMU01000187">
    <property type="protein sequence ID" value="HEL65610.1"/>
    <property type="molecule type" value="Genomic_DNA"/>
</dbReference>
<dbReference type="InterPro" id="IPR034137">
    <property type="entry name" value="TOPRIM_RecR"/>
</dbReference>
<dbReference type="InterPro" id="IPR003583">
    <property type="entry name" value="Hlx-hairpin-Hlx_DNA-bd_motif"/>
</dbReference>
<dbReference type="GO" id="GO:0003677">
    <property type="term" value="F:DNA binding"/>
    <property type="evidence" value="ECO:0007669"/>
    <property type="project" value="UniProtKB-UniRule"/>
</dbReference>
<dbReference type="SMART" id="SM00493">
    <property type="entry name" value="TOPRIM"/>
    <property type="match status" value="1"/>
</dbReference>
<gene>
    <name evidence="7 9" type="primary">recR</name>
    <name evidence="9" type="ORF">ENQ34_02875</name>
</gene>
<dbReference type="Gene3D" id="6.10.250.240">
    <property type="match status" value="1"/>
</dbReference>
<dbReference type="SUPFAM" id="SSF111304">
    <property type="entry name" value="Recombination protein RecR"/>
    <property type="match status" value="1"/>
</dbReference>
<comment type="similarity">
    <text evidence="7">Belongs to the RecR family.</text>
</comment>
<dbReference type="InterPro" id="IPR006171">
    <property type="entry name" value="TOPRIM_dom"/>
</dbReference>
<comment type="caution">
    <text evidence="9">The sequence shown here is derived from an EMBL/GenBank/DDBJ whole genome shotgun (WGS) entry which is preliminary data.</text>
</comment>
<dbReference type="Pfam" id="PF21176">
    <property type="entry name" value="RecR_HhH"/>
    <property type="match status" value="1"/>
</dbReference>
<feature type="zinc finger region" description="C4-type" evidence="7">
    <location>
        <begin position="57"/>
        <end position="72"/>
    </location>
</feature>
<evidence type="ECO:0000256" key="6">
    <source>
        <dbReference type="ARBA" id="ARBA00023204"/>
    </source>
</evidence>
<dbReference type="PROSITE" id="PS50880">
    <property type="entry name" value="TOPRIM"/>
    <property type="match status" value="1"/>
</dbReference>
<protein>
    <recommendedName>
        <fullName evidence="7">Recombination protein RecR</fullName>
    </recommendedName>
</protein>
<keyword evidence="1 7" id="KW-0479">Metal-binding</keyword>
<dbReference type="SMART" id="SM00278">
    <property type="entry name" value="HhH1"/>
    <property type="match status" value="1"/>
</dbReference>
<dbReference type="NCBIfam" id="TIGR00615">
    <property type="entry name" value="recR"/>
    <property type="match status" value="1"/>
</dbReference>
<dbReference type="PANTHER" id="PTHR30446:SF0">
    <property type="entry name" value="RECOMBINATION PROTEIN RECR"/>
    <property type="match status" value="1"/>
</dbReference>
<keyword evidence="2 7" id="KW-0227">DNA damage</keyword>
<dbReference type="Pfam" id="PF13662">
    <property type="entry name" value="Toprim_4"/>
    <property type="match status" value="1"/>
</dbReference>
<dbReference type="PANTHER" id="PTHR30446">
    <property type="entry name" value="RECOMBINATION PROTEIN RECR"/>
    <property type="match status" value="1"/>
</dbReference>
<evidence type="ECO:0000256" key="3">
    <source>
        <dbReference type="ARBA" id="ARBA00022771"/>
    </source>
</evidence>
<accession>A0A7C2EIV0</accession>
<dbReference type="InterPro" id="IPR023627">
    <property type="entry name" value="Rcmb_RecR"/>
</dbReference>
<keyword evidence="5 7" id="KW-0233">DNA recombination</keyword>
<dbReference type="Gene3D" id="1.10.8.420">
    <property type="entry name" value="RecR Domain 1"/>
    <property type="match status" value="1"/>
</dbReference>
<evidence type="ECO:0000256" key="4">
    <source>
        <dbReference type="ARBA" id="ARBA00022833"/>
    </source>
</evidence>
<dbReference type="Gene3D" id="3.30.60.80">
    <property type="match status" value="1"/>
</dbReference>
<keyword evidence="6 7" id="KW-0234">DNA repair</keyword>
<reference evidence="9" key="1">
    <citation type="journal article" date="2020" name="mSystems">
        <title>Genome- and Community-Level Interaction Insights into Carbon Utilization and Element Cycling Functions of Hydrothermarchaeota in Hydrothermal Sediment.</title>
        <authorList>
            <person name="Zhou Z."/>
            <person name="Liu Y."/>
            <person name="Xu W."/>
            <person name="Pan J."/>
            <person name="Luo Z.H."/>
            <person name="Li M."/>
        </authorList>
    </citation>
    <scope>NUCLEOTIDE SEQUENCE [LARGE SCALE GENOMIC DNA]</scope>
    <source>
        <strain evidence="9">SpSt-300</strain>
    </source>
</reference>
<feature type="domain" description="Toprim" evidence="8">
    <location>
        <begin position="80"/>
        <end position="175"/>
    </location>
</feature>
<dbReference type="InterPro" id="IPR000093">
    <property type="entry name" value="DNA_Rcmb_RecR"/>
</dbReference>
<dbReference type="HAMAP" id="MF_00017">
    <property type="entry name" value="RecR"/>
    <property type="match status" value="1"/>
</dbReference>
<dbReference type="Pfam" id="PF02132">
    <property type="entry name" value="RecR_ZnF"/>
    <property type="match status" value="1"/>
</dbReference>
<comment type="function">
    <text evidence="7">May play a role in DNA repair. It seems to be involved in an RecBC-independent recombinational process of DNA repair. It may act with RecF and RecO.</text>
</comment>